<dbReference type="OrthoDB" id="199743at2"/>
<dbReference type="GO" id="GO:0030170">
    <property type="term" value="F:pyridoxal phosphate binding"/>
    <property type="evidence" value="ECO:0007669"/>
    <property type="project" value="InterPro"/>
</dbReference>
<comment type="similarity">
    <text evidence="2">Belongs to the class-I pyridoxal-phosphate-dependent aminotransferase family.</text>
</comment>
<dbReference type="InterPro" id="IPR050859">
    <property type="entry name" value="Class-I_PLP-dep_aminotransf"/>
</dbReference>
<protein>
    <submittedName>
        <fullName evidence="8">GntR family transcriptional regulator</fullName>
    </submittedName>
</protein>
<keyword evidence="6" id="KW-0663">Pyridoxal phosphate</keyword>
<dbReference type="PANTHER" id="PTHR42790">
    <property type="entry name" value="AMINOTRANSFERASE"/>
    <property type="match status" value="1"/>
</dbReference>
<comment type="subunit">
    <text evidence="3">Homodimer.</text>
</comment>
<evidence type="ECO:0000313" key="8">
    <source>
        <dbReference type="EMBL" id="PKY66336.1"/>
    </source>
</evidence>
<sequence length="444" mass="49147">MSTQAQNPDSNQQGNRLDPWFNAYAERAHNLRASEIRALFSVVSRPEVVSLAGGMPNLKDLPLDQLAESAKRLISTHGAQAMQYGSGQGWEVLRERITEVMSYDGIVGADPDDVVITTGSQQALDLMTELFIDPGDVILCEAPSYVGALGVFRARQADIAHVPMDDKGIIPAELERVIREVRASGRTIKMLYTIPNYHNPMGVTLSLERRPQITEICMREGVLIMEDNPYGLLGFHSDPMPALKSFSPEGVVYLGSFSKMFAPGFRIGWAYAPHAIRDKLVLASESAILSPSMIGQMAIADYLSSYDWYSQVKTFRAMYAERCQAMMDALEEFMPDCEWTHPDGGFYTWVTLPEGLDAKSMLPRAVRAQVAYVSGTAFYYNGEGADHMRLSFCYPTPERIREGVRRLATVVNAEKELVDMFGAGFHRQNIDEVGPGVAPAPNAL</sequence>
<dbReference type="Pfam" id="PF00155">
    <property type="entry name" value="Aminotran_1_2"/>
    <property type="match status" value="1"/>
</dbReference>
<evidence type="ECO:0000256" key="6">
    <source>
        <dbReference type="ARBA" id="ARBA00022898"/>
    </source>
</evidence>
<evidence type="ECO:0000313" key="9">
    <source>
        <dbReference type="Proteomes" id="UP000234545"/>
    </source>
</evidence>
<dbReference type="Gene3D" id="3.40.640.10">
    <property type="entry name" value="Type I PLP-dependent aspartate aminotransferase-like (Major domain)"/>
    <property type="match status" value="1"/>
</dbReference>
<name>A0A2I1I5B6_9ACTO</name>
<accession>A0A2I1I5B6</accession>
<evidence type="ECO:0000259" key="7">
    <source>
        <dbReference type="Pfam" id="PF00155"/>
    </source>
</evidence>
<keyword evidence="5" id="KW-0808">Transferase</keyword>
<dbReference type="InterPro" id="IPR015422">
    <property type="entry name" value="PyrdxlP-dep_Trfase_small"/>
</dbReference>
<reference evidence="8 9" key="1">
    <citation type="submission" date="2017-12" db="EMBL/GenBank/DDBJ databases">
        <title>Phylogenetic diversity of female urinary microbiome.</title>
        <authorList>
            <person name="Thomas-White K."/>
            <person name="Wolfe A.J."/>
        </authorList>
    </citation>
    <scope>NUCLEOTIDE SEQUENCE [LARGE SCALE GENOMIC DNA]</scope>
    <source>
        <strain evidence="8 9">UMB0250</strain>
    </source>
</reference>
<dbReference type="RefSeq" id="WP_101628098.1">
    <property type="nucleotide sequence ID" value="NZ_JADMZU010000002.1"/>
</dbReference>
<dbReference type="GO" id="GO:1901605">
    <property type="term" value="P:alpha-amino acid metabolic process"/>
    <property type="evidence" value="ECO:0007669"/>
    <property type="project" value="TreeGrafter"/>
</dbReference>
<dbReference type="EMBL" id="PKKJ01000004">
    <property type="protein sequence ID" value="PKY66336.1"/>
    <property type="molecule type" value="Genomic_DNA"/>
</dbReference>
<evidence type="ECO:0000256" key="5">
    <source>
        <dbReference type="ARBA" id="ARBA00022679"/>
    </source>
</evidence>
<dbReference type="InterPro" id="IPR004839">
    <property type="entry name" value="Aminotransferase_I/II_large"/>
</dbReference>
<comment type="caution">
    <text evidence="8">The sequence shown here is derived from an EMBL/GenBank/DDBJ whole genome shotgun (WGS) entry which is preliminary data.</text>
</comment>
<evidence type="ECO:0000256" key="4">
    <source>
        <dbReference type="ARBA" id="ARBA00022576"/>
    </source>
</evidence>
<dbReference type="Proteomes" id="UP000234545">
    <property type="component" value="Unassembled WGS sequence"/>
</dbReference>
<dbReference type="InterPro" id="IPR015421">
    <property type="entry name" value="PyrdxlP-dep_Trfase_major"/>
</dbReference>
<organism evidence="8 9">
    <name type="scientific">Schaalia turicensis</name>
    <dbReference type="NCBI Taxonomy" id="131111"/>
    <lineage>
        <taxon>Bacteria</taxon>
        <taxon>Bacillati</taxon>
        <taxon>Actinomycetota</taxon>
        <taxon>Actinomycetes</taxon>
        <taxon>Actinomycetales</taxon>
        <taxon>Actinomycetaceae</taxon>
        <taxon>Schaalia</taxon>
    </lineage>
</organism>
<evidence type="ECO:0000256" key="3">
    <source>
        <dbReference type="ARBA" id="ARBA00011738"/>
    </source>
</evidence>
<evidence type="ECO:0000256" key="1">
    <source>
        <dbReference type="ARBA" id="ARBA00001933"/>
    </source>
</evidence>
<dbReference type="CDD" id="cd00609">
    <property type="entry name" value="AAT_like"/>
    <property type="match status" value="1"/>
</dbReference>
<dbReference type="SUPFAM" id="SSF53383">
    <property type="entry name" value="PLP-dependent transferases"/>
    <property type="match status" value="1"/>
</dbReference>
<gene>
    <name evidence="8" type="ORF">CYJ25_05010</name>
</gene>
<dbReference type="GO" id="GO:0008483">
    <property type="term" value="F:transaminase activity"/>
    <property type="evidence" value="ECO:0007669"/>
    <property type="project" value="UniProtKB-KW"/>
</dbReference>
<dbReference type="FunFam" id="3.40.640.10:FF:000053">
    <property type="entry name" value="Aminotransferase, class I"/>
    <property type="match status" value="1"/>
</dbReference>
<evidence type="ECO:0000256" key="2">
    <source>
        <dbReference type="ARBA" id="ARBA00007441"/>
    </source>
</evidence>
<dbReference type="Gene3D" id="3.90.1150.10">
    <property type="entry name" value="Aspartate Aminotransferase, domain 1"/>
    <property type="match status" value="1"/>
</dbReference>
<keyword evidence="4" id="KW-0032">Aminotransferase</keyword>
<feature type="domain" description="Aminotransferase class I/classII large" evidence="7">
    <location>
        <begin position="58"/>
        <end position="407"/>
    </location>
</feature>
<dbReference type="InterPro" id="IPR015424">
    <property type="entry name" value="PyrdxlP-dep_Trfase"/>
</dbReference>
<proteinExistence type="inferred from homology"/>
<comment type="cofactor">
    <cofactor evidence="1">
        <name>pyridoxal 5'-phosphate</name>
        <dbReference type="ChEBI" id="CHEBI:597326"/>
    </cofactor>
</comment>
<dbReference type="PANTHER" id="PTHR42790:SF19">
    <property type="entry name" value="KYNURENINE_ALPHA-AMINOADIPATE AMINOTRANSFERASE, MITOCHONDRIAL"/>
    <property type="match status" value="1"/>
</dbReference>
<dbReference type="AlphaFoldDB" id="A0A2I1I5B6"/>